<evidence type="ECO:0000313" key="7">
    <source>
        <dbReference type="Proteomes" id="UP000317093"/>
    </source>
</evidence>
<evidence type="ECO:0000256" key="2">
    <source>
        <dbReference type="ARBA" id="ARBA00022723"/>
    </source>
</evidence>
<dbReference type="CDD" id="cd06262">
    <property type="entry name" value="metallo-hydrolase-like_MBL-fold"/>
    <property type="match status" value="1"/>
</dbReference>
<dbReference type="AlphaFoldDB" id="A0A518B697"/>
<keyword evidence="2" id="KW-0479">Metal-binding</keyword>
<dbReference type="OrthoDB" id="9802248at2"/>
<comment type="cofactor">
    <cofactor evidence="1">
        <name>Zn(2+)</name>
        <dbReference type="ChEBI" id="CHEBI:29105"/>
    </cofactor>
</comment>
<organism evidence="6 7">
    <name type="scientific">Kolteria novifilia</name>
    <dbReference type="NCBI Taxonomy" id="2527975"/>
    <lineage>
        <taxon>Bacteria</taxon>
        <taxon>Pseudomonadati</taxon>
        <taxon>Planctomycetota</taxon>
        <taxon>Planctomycetia</taxon>
        <taxon>Kolteriales</taxon>
        <taxon>Kolteriaceae</taxon>
        <taxon>Kolteria</taxon>
    </lineage>
</organism>
<evidence type="ECO:0000259" key="5">
    <source>
        <dbReference type="SMART" id="SM00849"/>
    </source>
</evidence>
<accession>A0A518B697</accession>
<keyword evidence="3 6" id="KW-0378">Hydrolase</keyword>
<evidence type="ECO:0000256" key="3">
    <source>
        <dbReference type="ARBA" id="ARBA00022801"/>
    </source>
</evidence>
<dbReference type="Proteomes" id="UP000317093">
    <property type="component" value="Chromosome"/>
</dbReference>
<keyword evidence="4" id="KW-0862">Zinc</keyword>
<dbReference type="KEGG" id="knv:Pan216_33660"/>
<dbReference type="InterPro" id="IPR001279">
    <property type="entry name" value="Metallo-B-lactamas"/>
</dbReference>
<evidence type="ECO:0000256" key="4">
    <source>
        <dbReference type="ARBA" id="ARBA00022833"/>
    </source>
</evidence>
<reference evidence="6 7" key="1">
    <citation type="submission" date="2019-02" db="EMBL/GenBank/DDBJ databases">
        <title>Deep-cultivation of Planctomycetes and their phenomic and genomic characterization uncovers novel biology.</title>
        <authorList>
            <person name="Wiegand S."/>
            <person name="Jogler M."/>
            <person name="Boedeker C."/>
            <person name="Pinto D."/>
            <person name="Vollmers J."/>
            <person name="Rivas-Marin E."/>
            <person name="Kohn T."/>
            <person name="Peeters S.H."/>
            <person name="Heuer A."/>
            <person name="Rast P."/>
            <person name="Oberbeckmann S."/>
            <person name="Bunk B."/>
            <person name="Jeske O."/>
            <person name="Meyerdierks A."/>
            <person name="Storesund J.E."/>
            <person name="Kallscheuer N."/>
            <person name="Luecker S."/>
            <person name="Lage O.M."/>
            <person name="Pohl T."/>
            <person name="Merkel B.J."/>
            <person name="Hornburger P."/>
            <person name="Mueller R.-W."/>
            <person name="Bruemmer F."/>
            <person name="Labrenz M."/>
            <person name="Spormann A.M."/>
            <person name="Op den Camp H."/>
            <person name="Overmann J."/>
            <person name="Amann R."/>
            <person name="Jetten M.S.M."/>
            <person name="Mascher T."/>
            <person name="Medema M.H."/>
            <person name="Devos D.P."/>
            <person name="Kaster A.-K."/>
            <person name="Ovreas L."/>
            <person name="Rohde M."/>
            <person name="Galperin M.Y."/>
            <person name="Jogler C."/>
        </authorList>
    </citation>
    <scope>NUCLEOTIDE SEQUENCE [LARGE SCALE GENOMIC DNA]</scope>
    <source>
        <strain evidence="6 7">Pan216</strain>
    </source>
</reference>
<feature type="domain" description="Metallo-beta-lactamase" evidence="5">
    <location>
        <begin position="16"/>
        <end position="198"/>
    </location>
</feature>
<proteinExistence type="predicted"/>
<dbReference type="Gene3D" id="3.60.15.10">
    <property type="entry name" value="Ribonuclease Z/Hydroxyacylglutathione hydrolase-like"/>
    <property type="match status" value="1"/>
</dbReference>
<dbReference type="EC" id="3.-.-.-" evidence="6"/>
<dbReference type="EMBL" id="CP036279">
    <property type="protein sequence ID" value="QDU62499.1"/>
    <property type="molecule type" value="Genomic_DNA"/>
</dbReference>
<dbReference type="SUPFAM" id="SSF56281">
    <property type="entry name" value="Metallo-hydrolase/oxidoreductase"/>
    <property type="match status" value="1"/>
</dbReference>
<dbReference type="InterPro" id="IPR036866">
    <property type="entry name" value="RibonucZ/Hydroxyglut_hydro"/>
</dbReference>
<dbReference type="PANTHER" id="PTHR46233:SF3">
    <property type="entry name" value="HYDROXYACYLGLUTATHIONE HYDROLASE GLOC"/>
    <property type="match status" value="1"/>
</dbReference>
<dbReference type="GO" id="GO:0046872">
    <property type="term" value="F:metal ion binding"/>
    <property type="evidence" value="ECO:0007669"/>
    <property type="project" value="UniProtKB-KW"/>
</dbReference>
<dbReference type="SMART" id="SM00849">
    <property type="entry name" value="Lactamase_B"/>
    <property type="match status" value="1"/>
</dbReference>
<sequence length="215" mass="23170">MPESLQIECFVSPPFGENAYVLTGRTEGKCVVVDPSFETRALLQWIDEHQLTVEAIWNTHGHVDHIAGNASLKEAFPSAPLIIGEGDAVMLTDAMANLSGLAGAEITSPPQNKTVAHGEKLTALGYEWEVREIPGHSPGHVVFVCVETTPPIVIGGDVLFQNGIGRYDFPGGDGLLLRKGIREKLYSLADATIVYPGHGPTTTIGHEKRSNPFTF</sequence>
<dbReference type="InterPro" id="IPR051453">
    <property type="entry name" value="MBL_Glyoxalase_II"/>
</dbReference>
<protein>
    <submittedName>
        <fullName evidence="6">Putative metallo-hydrolase</fullName>
        <ecNumber evidence="6">3.-.-.-</ecNumber>
    </submittedName>
</protein>
<evidence type="ECO:0000313" key="6">
    <source>
        <dbReference type="EMBL" id="QDU62499.1"/>
    </source>
</evidence>
<gene>
    <name evidence="6" type="ORF">Pan216_33660</name>
</gene>
<name>A0A518B697_9BACT</name>
<evidence type="ECO:0000256" key="1">
    <source>
        <dbReference type="ARBA" id="ARBA00001947"/>
    </source>
</evidence>
<dbReference type="RefSeq" id="WP_145259305.1">
    <property type="nucleotide sequence ID" value="NZ_CP036279.1"/>
</dbReference>
<dbReference type="Pfam" id="PF00753">
    <property type="entry name" value="Lactamase_B"/>
    <property type="match status" value="1"/>
</dbReference>
<dbReference type="GO" id="GO:0016787">
    <property type="term" value="F:hydrolase activity"/>
    <property type="evidence" value="ECO:0007669"/>
    <property type="project" value="UniProtKB-KW"/>
</dbReference>
<dbReference type="PANTHER" id="PTHR46233">
    <property type="entry name" value="HYDROXYACYLGLUTATHIONE HYDROLASE GLOC"/>
    <property type="match status" value="1"/>
</dbReference>
<keyword evidence="7" id="KW-1185">Reference proteome</keyword>